<proteinExistence type="predicted"/>
<keyword evidence="3" id="KW-1185">Reference proteome</keyword>
<evidence type="ECO:0000256" key="1">
    <source>
        <dbReference type="SAM" id="MobiDB-lite"/>
    </source>
</evidence>
<dbReference type="Proteomes" id="UP001488838">
    <property type="component" value="Unassembled WGS sequence"/>
</dbReference>
<accession>A0AAW0HK33</accession>
<reference evidence="2 3" key="1">
    <citation type="journal article" date="2023" name="bioRxiv">
        <title>Conserved and derived expression patterns and positive selection on dental genes reveal complex evolutionary context of ever-growing rodent molars.</title>
        <authorList>
            <person name="Calamari Z.T."/>
            <person name="Song A."/>
            <person name="Cohen E."/>
            <person name="Akter M."/>
            <person name="Roy R.D."/>
            <person name="Hallikas O."/>
            <person name="Christensen M.M."/>
            <person name="Li P."/>
            <person name="Marangoni P."/>
            <person name="Jernvall J."/>
            <person name="Klein O.D."/>
        </authorList>
    </citation>
    <scope>NUCLEOTIDE SEQUENCE [LARGE SCALE GENOMIC DNA]</scope>
    <source>
        <strain evidence="2">V071</strain>
    </source>
</reference>
<gene>
    <name evidence="2" type="ORF">U0070_001926</name>
</gene>
<feature type="region of interest" description="Disordered" evidence="1">
    <location>
        <begin position="1"/>
        <end position="76"/>
    </location>
</feature>
<evidence type="ECO:0000313" key="2">
    <source>
        <dbReference type="EMBL" id="KAK7803103.1"/>
    </source>
</evidence>
<organism evidence="2 3">
    <name type="scientific">Myodes glareolus</name>
    <name type="common">Bank vole</name>
    <name type="synonym">Clethrionomys glareolus</name>
    <dbReference type="NCBI Taxonomy" id="447135"/>
    <lineage>
        <taxon>Eukaryota</taxon>
        <taxon>Metazoa</taxon>
        <taxon>Chordata</taxon>
        <taxon>Craniata</taxon>
        <taxon>Vertebrata</taxon>
        <taxon>Euteleostomi</taxon>
        <taxon>Mammalia</taxon>
        <taxon>Eutheria</taxon>
        <taxon>Euarchontoglires</taxon>
        <taxon>Glires</taxon>
        <taxon>Rodentia</taxon>
        <taxon>Myomorpha</taxon>
        <taxon>Muroidea</taxon>
        <taxon>Cricetidae</taxon>
        <taxon>Arvicolinae</taxon>
        <taxon>Myodes</taxon>
    </lineage>
</organism>
<sequence>MGNLFGRKKQSRVTEQDRAILVRGRRREGRGGAWGWTPRGKLRRAGSGAGPASGAIARPAADTPGPGRAKAGEDPD</sequence>
<feature type="compositionally biased region" description="Basic residues" evidence="1">
    <location>
        <begin position="1"/>
        <end position="11"/>
    </location>
</feature>
<name>A0AAW0HK33_MYOGA</name>
<dbReference type="EMBL" id="JBBHLL010000433">
    <property type="protein sequence ID" value="KAK7803103.1"/>
    <property type="molecule type" value="Genomic_DNA"/>
</dbReference>
<evidence type="ECO:0000313" key="3">
    <source>
        <dbReference type="Proteomes" id="UP001488838"/>
    </source>
</evidence>
<comment type="caution">
    <text evidence="2">The sequence shown here is derived from an EMBL/GenBank/DDBJ whole genome shotgun (WGS) entry which is preliminary data.</text>
</comment>
<protein>
    <submittedName>
        <fullName evidence="2">Uncharacterized protein</fullName>
    </submittedName>
</protein>
<feature type="compositionally biased region" description="Low complexity" evidence="1">
    <location>
        <begin position="50"/>
        <end position="61"/>
    </location>
</feature>
<dbReference type="AlphaFoldDB" id="A0AAW0HK33"/>